<dbReference type="Proteomes" id="UP000274358">
    <property type="component" value="Unassembled WGS sequence"/>
</dbReference>
<dbReference type="OrthoDB" id="5957911at2"/>
<feature type="region of interest" description="Disordered" evidence="1">
    <location>
        <begin position="58"/>
        <end position="89"/>
    </location>
</feature>
<accession>A0A3S0PR69</accession>
<name>A0A3S0PR69_9GAMM</name>
<evidence type="ECO:0000313" key="2">
    <source>
        <dbReference type="EMBL" id="RUL79057.1"/>
    </source>
</evidence>
<gene>
    <name evidence="2" type="ORF">EKH80_04470</name>
</gene>
<feature type="compositionally biased region" description="Gly residues" evidence="1">
    <location>
        <begin position="64"/>
        <end position="82"/>
    </location>
</feature>
<dbReference type="RefSeq" id="WP_126683514.1">
    <property type="nucleotide sequence ID" value="NZ_RYYV01000002.1"/>
</dbReference>
<sequence>MSSNTISSSNNSQFLNTVIANGAASAGQTVSNDQSNSWFEALAKAWGNALDQQANKVTSLSDQVGGGGSGANANGQAGGMNGGSDNPSVLTQLTAESLKMQFLSTSASTSTNAVGQALSTLGQKQG</sequence>
<protein>
    <submittedName>
        <fullName evidence="2">Uncharacterized protein</fullName>
    </submittedName>
</protein>
<keyword evidence="3" id="KW-1185">Reference proteome</keyword>
<reference evidence="2 3" key="1">
    <citation type="submission" date="2018-12" db="EMBL/GenBank/DDBJ databases">
        <title>Dyella dinghuensis sp. nov. DHOA06 and Dyella choica sp. nov. 4M-K27, isolated from forest soil.</title>
        <authorList>
            <person name="Qiu L.-H."/>
            <person name="Gao Z.-H."/>
        </authorList>
    </citation>
    <scope>NUCLEOTIDE SEQUENCE [LARGE SCALE GENOMIC DNA]</scope>
    <source>
        <strain evidence="2 3">4M-K27</strain>
    </source>
</reference>
<comment type="caution">
    <text evidence="2">The sequence shown here is derived from an EMBL/GenBank/DDBJ whole genome shotgun (WGS) entry which is preliminary data.</text>
</comment>
<evidence type="ECO:0000256" key="1">
    <source>
        <dbReference type="SAM" id="MobiDB-lite"/>
    </source>
</evidence>
<organism evidence="2 3">
    <name type="scientific">Dyella choica</name>
    <dbReference type="NCBI Taxonomy" id="1927959"/>
    <lineage>
        <taxon>Bacteria</taxon>
        <taxon>Pseudomonadati</taxon>
        <taxon>Pseudomonadota</taxon>
        <taxon>Gammaproteobacteria</taxon>
        <taxon>Lysobacterales</taxon>
        <taxon>Rhodanobacteraceae</taxon>
        <taxon>Dyella</taxon>
    </lineage>
</organism>
<dbReference type="AlphaFoldDB" id="A0A3S0PR69"/>
<dbReference type="EMBL" id="RYYV01000002">
    <property type="protein sequence ID" value="RUL79057.1"/>
    <property type="molecule type" value="Genomic_DNA"/>
</dbReference>
<evidence type="ECO:0000313" key="3">
    <source>
        <dbReference type="Proteomes" id="UP000274358"/>
    </source>
</evidence>
<proteinExistence type="predicted"/>